<comment type="caution">
    <text evidence="14">The sequence shown here is derived from an EMBL/GenBank/DDBJ whole genome shotgun (WGS) entry which is preliminary data.</text>
</comment>
<dbReference type="CDD" id="cd00833">
    <property type="entry name" value="PKS"/>
    <property type="match status" value="1"/>
</dbReference>
<dbReference type="Gene3D" id="3.10.129.110">
    <property type="entry name" value="Polyketide synthase dehydratase"/>
    <property type="match status" value="1"/>
</dbReference>
<dbReference type="InterPro" id="IPR009081">
    <property type="entry name" value="PP-bd_ACP"/>
</dbReference>
<dbReference type="SMART" id="SM00827">
    <property type="entry name" value="PKS_AT"/>
    <property type="match status" value="1"/>
</dbReference>
<evidence type="ECO:0000256" key="2">
    <source>
        <dbReference type="ARBA" id="ARBA00004792"/>
    </source>
</evidence>
<dbReference type="InterPro" id="IPR042104">
    <property type="entry name" value="PKS_dehydratase_sf"/>
</dbReference>
<dbReference type="InterPro" id="IPR014031">
    <property type="entry name" value="Ketoacyl_synth_C"/>
</dbReference>
<feature type="region of interest" description="C-terminal hotdog fold" evidence="9">
    <location>
        <begin position="1036"/>
        <end position="1173"/>
    </location>
</feature>
<dbReference type="Pfam" id="PF14765">
    <property type="entry name" value="PS-DH"/>
    <property type="match status" value="1"/>
</dbReference>
<dbReference type="InterPro" id="IPR049900">
    <property type="entry name" value="PKS_mFAS_DH"/>
</dbReference>
<dbReference type="InterPro" id="IPR014030">
    <property type="entry name" value="Ketoacyl_synth_N"/>
</dbReference>
<dbReference type="SMART" id="SM01294">
    <property type="entry name" value="PKS_PP_betabranch"/>
    <property type="match status" value="1"/>
</dbReference>
<dbReference type="SUPFAM" id="SSF55048">
    <property type="entry name" value="Probable ACP-binding domain of malonyl-CoA ACP transacylase"/>
    <property type="match status" value="1"/>
</dbReference>
<dbReference type="Pfam" id="PF21089">
    <property type="entry name" value="PKS_DH_N"/>
    <property type="match status" value="1"/>
</dbReference>
<dbReference type="Pfam" id="PF08659">
    <property type="entry name" value="KR"/>
    <property type="match status" value="1"/>
</dbReference>
<feature type="domain" description="Carrier" evidence="11">
    <location>
        <begin position="1589"/>
        <end position="1664"/>
    </location>
</feature>
<evidence type="ECO:0000313" key="15">
    <source>
        <dbReference type="Proteomes" id="UP000320239"/>
    </source>
</evidence>
<dbReference type="FunFam" id="3.40.47.10:FF:000019">
    <property type="entry name" value="Polyketide synthase type I"/>
    <property type="match status" value="1"/>
</dbReference>
<dbReference type="InterPro" id="IPR049551">
    <property type="entry name" value="PKS_DH_C"/>
</dbReference>
<dbReference type="EMBL" id="VIWY01000003">
    <property type="protein sequence ID" value="TWG21210.1"/>
    <property type="molecule type" value="Genomic_DNA"/>
</dbReference>
<dbReference type="Pfam" id="PF02801">
    <property type="entry name" value="Ketoacyl-synt_C"/>
    <property type="match status" value="1"/>
</dbReference>
<dbReference type="Pfam" id="PF16197">
    <property type="entry name" value="KAsynt_C_assoc"/>
    <property type="match status" value="1"/>
</dbReference>
<dbReference type="InterPro" id="IPR015083">
    <property type="entry name" value="NorB/c/GfsB-D-like_docking"/>
</dbReference>
<sequence length="1709" mass="177717">MTQQPTDEKLVRYLKRVTADLHEARQRIAALTAAETEPVAIVGVACRFPGGVASPEDLWRLVADGTDVMGDFPDDRGWNLSSLFDTDPDRAGTSYTRAGGFLHDADEFDAGFFGISPREALAMDPQQRLMLEISWEALERAGIDPATLREQPVGVFTGAVGSDYGTGLPAVPDGVEGYLMTGVLGGVLSGRIAYVLGLQGPALTVDTTCSSSLVALHLALQSLRSGESSLALAGGVTVMSTPAAFVGFSRQRGLAPDGRCKSFAASADGTGWSEGAGVLVLERLSDAVRNRRRIWAVVRGSAVNQDGASNGLTAPSGPAQQRVIRAALANAAVPAATVDVVEAHGTGTALGDPIEAQALLATYGRDRVGEPLWLGSVKSNLGHTQAAAGVAGVIKMVMAMRHGVLPRTLHVDEPTPQVDWASGGVRLLTGQRDWPRADRPRRAGVSSFGASGTNTHVILEEPPAADPESAGAALPGPVPLVLSARGRAALAAQADRVRTVLATESLPDVARALVRTRGALADRAVVLDGAGLAALGRGEPAPGVVTGTAVEGGRLAVLFSGQGSQRPGMGRELYDRYPVFRDAFDEVCAAVADQPPLRRLILGGEPLDATGHAQPALFALGVAMFRLLSSWGVRPDFVGGHSIGEVIAAHVAGVLSLADAATLVAARGRLMQALPPGGVMVSVAASEETVAPLLPPGVSIAAVNSPTSVVLTGGEDVLTIAGRLAERGVKTRRLAVSHAFHSALMEPMLDDFRAVLDGLAFGAPQIVMVSNVTGRIADPHEMARPDYWVRQVREPVRFADNVRALRQAGVTTFLELGPDPVLCALGTDCLDDGAAAFVPTLRRDHDETRAVLGALAGLHVRGVPVDWNPLLGAGPAAELPTYPFQHERYWLTADARPAGPGEPLIGAMTEVPGTEQLVFGARWSVRTQPWLADHVVGGAVLAPGAAFVELLLRIGAETGSAELAELLIEAPLVVPDGGVDIRARVDAPDGTGQREVQVFARGDGAGWVRHASGRLVRAAGQPGAEPGAWPPPGAEPVADAAVAAYRELDAGGYDYGPAFRGLRAAWTRDGEIFAEVALPAEAGPADRFVLHPALLDACFHAGVFRTDRAGRRLALPFAWTDVRADTPGAATARVHVVPTGPDTVSLRLSDERGRPIASVRSVLTRPVDAAALTPGLLLRLDWTPVAAPTGVPTGPAAVVDLRDTGDPREAAARALAEAQSWLAGRTPDDARLVVVTGPPETPAASAAWGLLRTAQLEHPDRFTLVATDRPGDLPALPPAEPQLAVRDGVLLAPRLVRATVAGGTALNPDGTVLITGGTGGLGRLVARHLAREHRVRGLILVSRRGPDAPGAGELEAELAALGARVRILAADMADRDAAAGVLDRVPADLPLTAVVHTAGVLDDGVLTAQTAGRLDAVFRSKVDSALVLDELTRDLDLSAFVLFSSAAGTLGSPGQANYAAANATLDALARARRERGRPAVSLAWGGWSTDAGMAAHLTEADLRRVARGGGAGLSPRDGLALFDLGLRSAEPVLLPMRLDLAALREQGDAVHPLLRELAAPARPAARRAEPAGPDLPERLAGLSAELREETLLQTVRTEIATILGHPSAARVDPDRALSEVGFDSLTSVELRNRLSAITGLRLPATTIFDHPTPAALTRALLGELFPPGAEPASRPEPGDASPIADMSLDDLIARALRGAGRHTGEGVSA</sequence>
<reference evidence="14 15" key="1">
    <citation type="submission" date="2019-06" db="EMBL/GenBank/DDBJ databases">
        <title>Sequencing the genomes of 1000 actinobacteria strains.</title>
        <authorList>
            <person name="Klenk H.-P."/>
        </authorList>
    </citation>
    <scope>NUCLEOTIDE SEQUENCE [LARGE SCALE GENOMIC DNA]</scope>
    <source>
        <strain evidence="14 15">DSM 43866</strain>
    </source>
</reference>
<dbReference type="InterPro" id="IPR016036">
    <property type="entry name" value="Malonyl_transacylase_ACP-bd"/>
</dbReference>
<dbReference type="SUPFAM" id="SSF51735">
    <property type="entry name" value="NAD(P)-binding Rossmann-fold domains"/>
    <property type="match status" value="2"/>
</dbReference>
<evidence type="ECO:0000256" key="9">
    <source>
        <dbReference type="PROSITE-ProRule" id="PRU01363"/>
    </source>
</evidence>
<dbReference type="Gene3D" id="1.10.1200.10">
    <property type="entry name" value="ACP-like"/>
    <property type="match status" value="1"/>
</dbReference>
<dbReference type="InterPro" id="IPR014043">
    <property type="entry name" value="Acyl_transferase_dom"/>
</dbReference>
<dbReference type="InterPro" id="IPR006162">
    <property type="entry name" value="Ppantetheine_attach_site"/>
</dbReference>
<evidence type="ECO:0000256" key="6">
    <source>
        <dbReference type="ARBA" id="ARBA00023194"/>
    </source>
</evidence>
<dbReference type="Pfam" id="PF00698">
    <property type="entry name" value="Acyl_transf_1"/>
    <property type="match status" value="1"/>
</dbReference>
<keyword evidence="4" id="KW-0597">Phosphoprotein</keyword>
<comment type="pathway">
    <text evidence="2">Antibiotic biosynthesis.</text>
</comment>
<dbReference type="InterPro" id="IPR049552">
    <property type="entry name" value="PKS_DH_N"/>
</dbReference>
<dbReference type="Pfam" id="PF00550">
    <property type="entry name" value="PP-binding"/>
    <property type="match status" value="1"/>
</dbReference>
<dbReference type="Gene3D" id="3.40.366.10">
    <property type="entry name" value="Malonyl-Coenzyme A Acyl Carrier Protein, domain 2"/>
    <property type="match status" value="1"/>
</dbReference>
<evidence type="ECO:0000259" key="11">
    <source>
        <dbReference type="PROSITE" id="PS50075"/>
    </source>
</evidence>
<dbReference type="InterPro" id="IPR032821">
    <property type="entry name" value="PKS_assoc"/>
</dbReference>
<dbReference type="InterPro" id="IPR016035">
    <property type="entry name" value="Acyl_Trfase/lysoPLipase"/>
</dbReference>
<dbReference type="SUPFAM" id="SSF52151">
    <property type="entry name" value="FabD/lysophospholipase-like"/>
    <property type="match status" value="1"/>
</dbReference>
<comment type="cofactor">
    <cofactor evidence="1">
        <name>pantetheine 4'-phosphate</name>
        <dbReference type="ChEBI" id="CHEBI:47942"/>
    </cofactor>
</comment>
<dbReference type="SMART" id="SM00823">
    <property type="entry name" value="PKS_PP"/>
    <property type="match status" value="1"/>
</dbReference>
<dbReference type="InterPro" id="IPR020806">
    <property type="entry name" value="PKS_PP-bd"/>
</dbReference>
<dbReference type="Gene3D" id="3.40.50.720">
    <property type="entry name" value="NAD(P)-binding Rossmann-like Domain"/>
    <property type="match status" value="1"/>
</dbReference>
<dbReference type="GO" id="GO:0004312">
    <property type="term" value="F:fatty acid synthase activity"/>
    <property type="evidence" value="ECO:0007669"/>
    <property type="project" value="TreeGrafter"/>
</dbReference>
<dbReference type="Proteomes" id="UP000320239">
    <property type="component" value="Unassembled WGS sequence"/>
</dbReference>
<dbReference type="InterPro" id="IPR020841">
    <property type="entry name" value="PKS_Beta-ketoAc_synthase_dom"/>
</dbReference>
<feature type="active site" description="Proton acceptor; for dehydratase activity" evidence="9">
    <location>
        <position position="934"/>
    </location>
</feature>
<evidence type="ECO:0000256" key="4">
    <source>
        <dbReference type="ARBA" id="ARBA00022553"/>
    </source>
</evidence>
<evidence type="ECO:0000256" key="5">
    <source>
        <dbReference type="ARBA" id="ARBA00022679"/>
    </source>
</evidence>
<dbReference type="SMART" id="SM00822">
    <property type="entry name" value="PKS_KR"/>
    <property type="match status" value="1"/>
</dbReference>
<evidence type="ECO:0000256" key="10">
    <source>
        <dbReference type="SAM" id="MobiDB-lite"/>
    </source>
</evidence>
<evidence type="ECO:0000256" key="8">
    <source>
        <dbReference type="ARBA" id="ARBA00023315"/>
    </source>
</evidence>
<dbReference type="PROSITE" id="PS52004">
    <property type="entry name" value="KS3_2"/>
    <property type="match status" value="1"/>
</dbReference>
<evidence type="ECO:0000256" key="7">
    <source>
        <dbReference type="ARBA" id="ARBA00023268"/>
    </source>
</evidence>
<dbReference type="PROSITE" id="PS00012">
    <property type="entry name" value="PHOSPHOPANTETHEINE"/>
    <property type="match status" value="1"/>
</dbReference>
<dbReference type="InterPro" id="IPR020807">
    <property type="entry name" value="PKS_DH"/>
</dbReference>
<dbReference type="PROSITE" id="PS52019">
    <property type="entry name" value="PKS_MFAS_DH"/>
    <property type="match status" value="1"/>
</dbReference>
<dbReference type="Gene3D" id="3.30.70.3290">
    <property type="match status" value="1"/>
</dbReference>
<evidence type="ECO:0000256" key="3">
    <source>
        <dbReference type="ARBA" id="ARBA00022450"/>
    </source>
</evidence>
<proteinExistence type="predicted"/>
<feature type="region of interest" description="N-terminal hotdog fold" evidence="9">
    <location>
        <begin position="902"/>
        <end position="1022"/>
    </location>
</feature>
<evidence type="ECO:0000256" key="1">
    <source>
        <dbReference type="ARBA" id="ARBA00001957"/>
    </source>
</evidence>
<name>A0A561WBH2_ACTTI</name>
<dbReference type="SMART" id="SM00826">
    <property type="entry name" value="PKS_DH"/>
    <property type="match status" value="1"/>
</dbReference>
<dbReference type="Pfam" id="PF08990">
    <property type="entry name" value="Docking"/>
    <property type="match status" value="1"/>
</dbReference>
<accession>A0A561WBH2</accession>
<dbReference type="Gene3D" id="3.40.47.10">
    <property type="match status" value="1"/>
</dbReference>
<dbReference type="InterPro" id="IPR057326">
    <property type="entry name" value="KR_dom"/>
</dbReference>
<feature type="domain" description="Ketosynthase family 3 (KS3)" evidence="12">
    <location>
        <begin position="36"/>
        <end position="461"/>
    </location>
</feature>
<evidence type="ECO:0000313" key="14">
    <source>
        <dbReference type="EMBL" id="TWG21210.1"/>
    </source>
</evidence>
<gene>
    <name evidence="14" type="ORF">FHX34_103741</name>
</gene>
<dbReference type="InterPro" id="IPR036736">
    <property type="entry name" value="ACP-like_sf"/>
</dbReference>
<protein>
    <submittedName>
        <fullName evidence="14">Acyl transferase domain-containing protein</fullName>
    </submittedName>
</protein>
<dbReference type="PANTHER" id="PTHR43775">
    <property type="entry name" value="FATTY ACID SYNTHASE"/>
    <property type="match status" value="1"/>
</dbReference>
<keyword evidence="3" id="KW-0596">Phosphopantetheine</keyword>
<organism evidence="14 15">
    <name type="scientific">Actinoplanes teichomyceticus</name>
    <dbReference type="NCBI Taxonomy" id="1867"/>
    <lineage>
        <taxon>Bacteria</taxon>
        <taxon>Bacillati</taxon>
        <taxon>Actinomycetota</taxon>
        <taxon>Actinomycetes</taxon>
        <taxon>Micromonosporales</taxon>
        <taxon>Micromonosporaceae</taxon>
        <taxon>Actinoplanes</taxon>
    </lineage>
</organism>
<dbReference type="GO" id="GO:0006633">
    <property type="term" value="P:fatty acid biosynthetic process"/>
    <property type="evidence" value="ECO:0007669"/>
    <property type="project" value="TreeGrafter"/>
</dbReference>
<keyword evidence="6" id="KW-0045">Antibiotic biosynthesis</keyword>
<dbReference type="InterPro" id="IPR016039">
    <property type="entry name" value="Thiolase-like"/>
</dbReference>
<dbReference type="PANTHER" id="PTHR43775:SF51">
    <property type="entry name" value="INACTIVE PHENOLPHTHIOCEROL SYNTHESIS POLYKETIDE SYNTHASE TYPE I PKS1-RELATED"/>
    <property type="match status" value="1"/>
</dbReference>
<dbReference type="SUPFAM" id="SSF53901">
    <property type="entry name" value="Thiolase-like"/>
    <property type="match status" value="1"/>
</dbReference>
<keyword evidence="7" id="KW-0511">Multifunctional enzyme</keyword>
<dbReference type="SUPFAM" id="SSF47336">
    <property type="entry name" value="ACP-like"/>
    <property type="match status" value="1"/>
</dbReference>
<dbReference type="SMART" id="SM00825">
    <property type="entry name" value="PKS_KS"/>
    <property type="match status" value="1"/>
</dbReference>
<dbReference type="GO" id="GO:0031177">
    <property type="term" value="F:phosphopantetheine binding"/>
    <property type="evidence" value="ECO:0007669"/>
    <property type="project" value="InterPro"/>
</dbReference>
<keyword evidence="15" id="KW-1185">Reference proteome</keyword>
<dbReference type="InterPro" id="IPR050091">
    <property type="entry name" value="PKS_NRPS_Biosynth_Enz"/>
</dbReference>
<feature type="domain" description="PKS/mFAS DH" evidence="13">
    <location>
        <begin position="902"/>
        <end position="1173"/>
    </location>
</feature>
<dbReference type="InterPro" id="IPR013968">
    <property type="entry name" value="PKS_KR"/>
</dbReference>
<keyword evidence="8" id="KW-0012">Acyltransferase</keyword>
<dbReference type="PROSITE" id="PS50075">
    <property type="entry name" value="CARRIER"/>
    <property type="match status" value="1"/>
</dbReference>
<dbReference type="Pfam" id="PF00109">
    <property type="entry name" value="ketoacyl-synt"/>
    <property type="match status" value="1"/>
</dbReference>
<feature type="active site" description="Proton donor; for dehydratase activity" evidence="9">
    <location>
        <position position="1096"/>
    </location>
</feature>
<dbReference type="InterPro" id="IPR001227">
    <property type="entry name" value="Ac_transferase_dom_sf"/>
</dbReference>
<evidence type="ECO:0000259" key="12">
    <source>
        <dbReference type="PROSITE" id="PS52004"/>
    </source>
</evidence>
<evidence type="ECO:0000259" key="13">
    <source>
        <dbReference type="PROSITE" id="PS52019"/>
    </source>
</evidence>
<feature type="region of interest" description="Disordered" evidence="10">
    <location>
        <begin position="431"/>
        <end position="451"/>
    </location>
</feature>
<dbReference type="FunFam" id="1.10.1200.10:FF:000007">
    <property type="entry name" value="Probable polyketide synthase pks17"/>
    <property type="match status" value="1"/>
</dbReference>
<dbReference type="GO" id="GO:0033068">
    <property type="term" value="P:macrolide biosynthetic process"/>
    <property type="evidence" value="ECO:0007669"/>
    <property type="project" value="UniProtKB-ARBA"/>
</dbReference>
<dbReference type="InterPro" id="IPR036291">
    <property type="entry name" value="NAD(P)-bd_dom_sf"/>
</dbReference>
<keyword evidence="5 14" id="KW-0808">Transferase</keyword>
<dbReference type="CDD" id="cd08956">
    <property type="entry name" value="KR_3_FAS_SDR_x"/>
    <property type="match status" value="1"/>
</dbReference>